<proteinExistence type="predicted"/>
<dbReference type="AlphaFoldDB" id="G6FUD1"/>
<evidence type="ECO:0000313" key="2">
    <source>
        <dbReference type="Proteomes" id="UP000004344"/>
    </source>
</evidence>
<evidence type="ECO:0000313" key="1">
    <source>
        <dbReference type="EMBL" id="EHC12861.1"/>
    </source>
</evidence>
<protein>
    <submittedName>
        <fullName evidence="1">Uncharacterized protein</fullName>
    </submittedName>
</protein>
<comment type="caution">
    <text evidence="1">The sequence shown here is derived from an EMBL/GenBank/DDBJ whole genome shotgun (WGS) entry which is preliminary data.</text>
</comment>
<name>G6FUD1_9CYAN</name>
<gene>
    <name evidence="1" type="ORF">FJSC11DRAFT_2478</name>
</gene>
<organism evidence="1 2">
    <name type="scientific">Fischerella thermalis JSC-11</name>
    <dbReference type="NCBI Taxonomy" id="741277"/>
    <lineage>
        <taxon>Bacteria</taxon>
        <taxon>Bacillati</taxon>
        <taxon>Cyanobacteriota</taxon>
        <taxon>Cyanophyceae</taxon>
        <taxon>Nostocales</taxon>
        <taxon>Hapalosiphonaceae</taxon>
        <taxon>Fischerella</taxon>
    </lineage>
</organism>
<accession>G6FUD1</accession>
<dbReference type="Proteomes" id="UP000004344">
    <property type="component" value="Unassembled WGS sequence"/>
</dbReference>
<sequence length="67" mass="7667">MEYAIASNGEMMQMRSKAQQDHFLVVLVLLMLLILQLIFSTPMITMVQGESLIYQVMALKMLAQMMV</sequence>
<reference evidence="1 2" key="1">
    <citation type="submission" date="2011-09" db="EMBL/GenBank/DDBJ databases">
        <title>The draft genome of Fischerella sp. JSC-11.</title>
        <authorList>
            <consortium name="US DOE Joint Genome Institute (JGI-PGF)"/>
            <person name="Lucas S."/>
            <person name="Han J."/>
            <person name="Lapidus A."/>
            <person name="Cheng J.-F."/>
            <person name="Goodwin L."/>
            <person name="Pitluck S."/>
            <person name="Peters L."/>
            <person name="Land M.L."/>
            <person name="Hauser L."/>
            <person name="Sarkisova S."/>
            <person name="Bryant D.A."/>
            <person name="Brown I."/>
            <person name="Woyke T.J."/>
        </authorList>
    </citation>
    <scope>NUCLEOTIDE SEQUENCE [LARGE SCALE GENOMIC DNA]</scope>
    <source>
        <strain evidence="1 2">JSC-11</strain>
    </source>
</reference>
<dbReference type="EMBL" id="AGIZ01000007">
    <property type="protein sequence ID" value="EHC12861.1"/>
    <property type="molecule type" value="Genomic_DNA"/>
</dbReference>
<keyword evidence="2" id="KW-1185">Reference proteome</keyword>